<keyword evidence="9" id="KW-1185">Reference proteome</keyword>
<comment type="caution">
    <text evidence="8">The sequence shown here is derived from an EMBL/GenBank/DDBJ whole genome shotgun (WGS) entry which is preliminary data.</text>
</comment>
<sequence length="256" mass="25858">MEAVTAIAALSFALMEGSAYGWGSPIVIAAFVLALVSAALFARAEMKGPDPLLPLGMFRNATVSAGMIAGMAVNIGLSGILFALPLFFQQARGLSAHTAGLALLPMTIPLAFNPIVTGRIVGRIGARIPMTAGFLLAAAGTILQLRMVSTSDYALPLIGLFLIGLGVSLTIPALMTAVISAVPREQTGAASGALNSSRQVGATLGVAMIGAILGGAPSMTAGMRLGLALTAAVLLAGSLLSFAFIGRKGRNPRTGR</sequence>
<organism evidence="8 9">
    <name type="scientific">Paenibacillus cookii</name>
    <dbReference type="NCBI Taxonomy" id="157839"/>
    <lineage>
        <taxon>Bacteria</taxon>
        <taxon>Bacillati</taxon>
        <taxon>Bacillota</taxon>
        <taxon>Bacilli</taxon>
        <taxon>Bacillales</taxon>
        <taxon>Paenibacillaceae</taxon>
        <taxon>Paenibacillus</taxon>
    </lineage>
</organism>
<dbReference type="Pfam" id="PF07690">
    <property type="entry name" value="MFS_1"/>
    <property type="match status" value="1"/>
</dbReference>
<dbReference type="InterPro" id="IPR036259">
    <property type="entry name" value="MFS_trans_sf"/>
</dbReference>
<accession>A0ABQ4M3X2</accession>
<dbReference type="Proteomes" id="UP000680638">
    <property type="component" value="Unassembled WGS sequence"/>
</dbReference>
<dbReference type="InterPro" id="IPR020846">
    <property type="entry name" value="MFS_dom"/>
</dbReference>
<dbReference type="SUPFAM" id="SSF103473">
    <property type="entry name" value="MFS general substrate transporter"/>
    <property type="match status" value="1"/>
</dbReference>
<protein>
    <recommendedName>
        <fullName evidence="7">Major facilitator superfamily (MFS) profile domain-containing protein</fullName>
    </recommendedName>
</protein>
<evidence type="ECO:0000256" key="6">
    <source>
        <dbReference type="SAM" id="Phobius"/>
    </source>
</evidence>
<comment type="subcellular location">
    <subcellularLocation>
        <location evidence="1">Cell membrane</location>
        <topology evidence="1">Multi-pass membrane protein</topology>
    </subcellularLocation>
</comment>
<feature type="transmembrane region" description="Helical" evidence="6">
    <location>
        <begin position="153"/>
        <end position="179"/>
    </location>
</feature>
<feature type="transmembrane region" description="Helical" evidence="6">
    <location>
        <begin position="200"/>
        <end position="219"/>
    </location>
</feature>
<feature type="transmembrane region" description="Helical" evidence="6">
    <location>
        <begin position="94"/>
        <end position="116"/>
    </location>
</feature>
<reference evidence="8 9" key="1">
    <citation type="submission" date="2021-03" db="EMBL/GenBank/DDBJ databases">
        <title>Antimicrobial resistance genes in bacteria isolated from Japanese honey, and their potential for conferring macrolide and lincosamide resistance in the American foulbrood pathogen Paenibacillus larvae.</title>
        <authorList>
            <person name="Okamoto M."/>
            <person name="Kumagai M."/>
            <person name="Kanamori H."/>
            <person name="Takamatsu D."/>
        </authorList>
    </citation>
    <scope>NUCLEOTIDE SEQUENCE [LARGE SCALE GENOMIC DNA]</scope>
    <source>
        <strain evidence="8 9">J21TS3</strain>
    </source>
</reference>
<feature type="transmembrane region" description="Helical" evidence="6">
    <location>
        <begin position="20"/>
        <end position="42"/>
    </location>
</feature>
<dbReference type="EMBL" id="BORW01000034">
    <property type="protein sequence ID" value="GIO69646.1"/>
    <property type="molecule type" value="Genomic_DNA"/>
</dbReference>
<evidence type="ECO:0000259" key="7">
    <source>
        <dbReference type="PROSITE" id="PS50850"/>
    </source>
</evidence>
<keyword evidence="5 6" id="KW-0472">Membrane</keyword>
<name>A0ABQ4M3X2_9BACL</name>
<feature type="transmembrane region" description="Helical" evidence="6">
    <location>
        <begin position="128"/>
        <end position="147"/>
    </location>
</feature>
<evidence type="ECO:0000313" key="8">
    <source>
        <dbReference type="EMBL" id="GIO69646.1"/>
    </source>
</evidence>
<dbReference type="PANTHER" id="PTHR42718">
    <property type="entry name" value="MAJOR FACILITATOR SUPERFAMILY MULTIDRUG TRANSPORTER MFSC"/>
    <property type="match status" value="1"/>
</dbReference>
<keyword evidence="4 6" id="KW-1133">Transmembrane helix</keyword>
<dbReference type="RefSeq" id="WP_246537175.1">
    <property type="nucleotide sequence ID" value="NZ_BORW01000034.1"/>
</dbReference>
<dbReference type="InterPro" id="IPR011701">
    <property type="entry name" value="MFS"/>
</dbReference>
<evidence type="ECO:0000313" key="9">
    <source>
        <dbReference type="Proteomes" id="UP000680638"/>
    </source>
</evidence>
<evidence type="ECO:0000256" key="5">
    <source>
        <dbReference type="ARBA" id="ARBA00023136"/>
    </source>
</evidence>
<dbReference type="PANTHER" id="PTHR42718:SF9">
    <property type="entry name" value="MAJOR FACILITATOR SUPERFAMILY MULTIDRUG TRANSPORTER MFSC"/>
    <property type="match status" value="1"/>
</dbReference>
<dbReference type="Gene3D" id="1.20.1250.20">
    <property type="entry name" value="MFS general substrate transporter like domains"/>
    <property type="match status" value="1"/>
</dbReference>
<gene>
    <name evidence="8" type="ORF">J21TS3_44670</name>
</gene>
<evidence type="ECO:0000256" key="4">
    <source>
        <dbReference type="ARBA" id="ARBA00022989"/>
    </source>
</evidence>
<evidence type="ECO:0000256" key="3">
    <source>
        <dbReference type="ARBA" id="ARBA00022692"/>
    </source>
</evidence>
<keyword evidence="3 6" id="KW-0812">Transmembrane</keyword>
<proteinExistence type="predicted"/>
<evidence type="ECO:0000256" key="2">
    <source>
        <dbReference type="ARBA" id="ARBA00022448"/>
    </source>
</evidence>
<feature type="domain" description="Major facilitator superfamily (MFS) profile" evidence="7">
    <location>
        <begin position="62"/>
        <end position="256"/>
    </location>
</feature>
<feature type="transmembrane region" description="Helical" evidence="6">
    <location>
        <begin position="63"/>
        <end position="88"/>
    </location>
</feature>
<evidence type="ECO:0000256" key="1">
    <source>
        <dbReference type="ARBA" id="ARBA00004651"/>
    </source>
</evidence>
<feature type="transmembrane region" description="Helical" evidence="6">
    <location>
        <begin position="225"/>
        <end position="246"/>
    </location>
</feature>
<keyword evidence="2" id="KW-0813">Transport</keyword>
<dbReference type="PROSITE" id="PS50850">
    <property type="entry name" value="MFS"/>
    <property type="match status" value="1"/>
</dbReference>